<reference evidence="2 3" key="1">
    <citation type="submission" date="2016-11" db="EMBL/GenBank/DDBJ databases">
        <title>Draft Genome Sequences of Nine Cyanobacterial Strains from Diverse Habitats.</title>
        <authorList>
            <person name="Zhu T."/>
            <person name="Hou S."/>
            <person name="Lu X."/>
            <person name="Hess W.R."/>
        </authorList>
    </citation>
    <scope>NUCLEOTIDE SEQUENCE [LARGE SCALE GENOMIC DNA]</scope>
    <source>
        <strain evidence="2 3">NIES-593</strain>
    </source>
</reference>
<proteinExistence type="predicted"/>
<keyword evidence="1" id="KW-0472">Membrane</keyword>
<keyword evidence="3" id="KW-1185">Reference proteome</keyword>
<evidence type="ECO:0000256" key="1">
    <source>
        <dbReference type="SAM" id="Phobius"/>
    </source>
</evidence>
<feature type="transmembrane region" description="Helical" evidence="1">
    <location>
        <begin position="63"/>
        <end position="85"/>
    </location>
</feature>
<gene>
    <name evidence="2" type="ORF">NIES593_00245</name>
</gene>
<organism evidence="2 3">
    <name type="scientific">Hydrococcus rivularis NIES-593</name>
    <dbReference type="NCBI Taxonomy" id="1921803"/>
    <lineage>
        <taxon>Bacteria</taxon>
        <taxon>Bacillati</taxon>
        <taxon>Cyanobacteriota</taxon>
        <taxon>Cyanophyceae</taxon>
        <taxon>Pleurocapsales</taxon>
        <taxon>Hydrococcaceae</taxon>
        <taxon>Hydrococcus</taxon>
    </lineage>
</organism>
<keyword evidence="1" id="KW-0812">Transmembrane</keyword>
<sequence length="421" mass="47747">MLKKFAFNGLRNLNAAFGMVSLTAIALGTVATFSGLGLLYLARGGFPIVEKERSEQIAYIGTGAIVLGFTGIILASLGGAFLSVVEESEETNSSRETAKIADIKPLVLTKAENSEDFDCLPSIYTYTVMNFERHPDSKCLVVSRFEEEPYRKFVLYQELHSHQIDDLAVIYDETDPDGLIGQTFSSYKPLPCEALEEHLDIHRRYINAVNSEEFSSCYLRVCAGCKLLHGANNIVCGIHPYGCLENSCCPDKQWDERKALFPFEDDAVVENLNREISSNQANIYKFYGNLILWDEYANRRFSFSYSGILLKHSDRLLELGMEATLLSYIQYFRTRNVVVFDYVASGRVLEFTKELKGIAQIEVDGDEISIFFDIYAPCHRFRRDGVSLHPYSTFVPQELRYNYNLVSYVNYLKSKKSGVLR</sequence>
<dbReference type="Proteomes" id="UP000186868">
    <property type="component" value="Unassembled WGS sequence"/>
</dbReference>
<keyword evidence="1" id="KW-1133">Transmembrane helix</keyword>
<dbReference type="OrthoDB" id="507643at2"/>
<name>A0A1U7HSG7_9CYAN</name>
<feature type="transmembrane region" description="Helical" evidence="1">
    <location>
        <begin position="20"/>
        <end position="42"/>
    </location>
</feature>
<dbReference type="RefSeq" id="WP_073597683.1">
    <property type="nucleotide sequence ID" value="NZ_MRCB01000001.1"/>
</dbReference>
<evidence type="ECO:0000313" key="3">
    <source>
        <dbReference type="Proteomes" id="UP000186868"/>
    </source>
</evidence>
<evidence type="ECO:0000313" key="2">
    <source>
        <dbReference type="EMBL" id="OKH26536.1"/>
    </source>
</evidence>
<dbReference type="EMBL" id="MRCB01000001">
    <property type="protein sequence ID" value="OKH26536.1"/>
    <property type="molecule type" value="Genomic_DNA"/>
</dbReference>
<accession>A0A1U7HSG7</accession>
<protein>
    <submittedName>
        <fullName evidence="2">Uncharacterized protein</fullName>
    </submittedName>
</protein>
<dbReference type="STRING" id="1921803.NIES593_00245"/>
<dbReference type="AlphaFoldDB" id="A0A1U7HSG7"/>
<comment type="caution">
    <text evidence="2">The sequence shown here is derived from an EMBL/GenBank/DDBJ whole genome shotgun (WGS) entry which is preliminary data.</text>
</comment>